<dbReference type="AlphaFoldDB" id="A0A2G9RRA2"/>
<keyword evidence="2" id="KW-1185">Reference proteome</keyword>
<gene>
    <name evidence="1" type="ORF">AB205_0111690</name>
</gene>
<dbReference type="EMBL" id="KV933930">
    <property type="protein sequence ID" value="PIO30446.1"/>
    <property type="molecule type" value="Genomic_DNA"/>
</dbReference>
<accession>A0A2G9RRA2</accession>
<organism evidence="1 2">
    <name type="scientific">Aquarana catesbeiana</name>
    <name type="common">American bullfrog</name>
    <name type="synonym">Rana catesbeiana</name>
    <dbReference type="NCBI Taxonomy" id="8400"/>
    <lineage>
        <taxon>Eukaryota</taxon>
        <taxon>Metazoa</taxon>
        <taxon>Chordata</taxon>
        <taxon>Craniata</taxon>
        <taxon>Vertebrata</taxon>
        <taxon>Euteleostomi</taxon>
        <taxon>Amphibia</taxon>
        <taxon>Batrachia</taxon>
        <taxon>Anura</taxon>
        <taxon>Neobatrachia</taxon>
        <taxon>Ranoidea</taxon>
        <taxon>Ranidae</taxon>
        <taxon>Aquarana</taxon>
    </lineage>
</organism>
<evidence type="ECO:0000313" key="1">
    <source>
        <dbReference type="EMBL" id="PIO30446.1"/>
    </source>
</evidence>
<protein>
    <submittedName>
        <fullName evidence="1">Uncharacterized protein</fullName>
    </submittedName>
</protein>
<sequence>MTRQKQGNHFRPFCPAFPPPFPLAFPPPPPFPPPQLRHPRKNRALLSLRKCMRPA</sequence>
<proteinExistence type="predicted"/>
<name>A0A2G9RRA2_AQUCT</name>
<reference evidence="2" key="1">
    <citation type="journal article" date="2017" name="Nat. Commun.">
        <title>The North American bullfrog draft genome provides insight into hormonal regulation of long noncoding RNA.</title>
        <authorList>
            <person name="Hammond S.A."/>
            <person name="Warren R.L."/>
            <person name="Vandervalk B.P."/>
            <person name="Kucuk E."/>
            <person name="Khan H."/>
            <person name="Gibb E.A."/>
            <person name="Pandoh P."/>
            <person name="Kirk H."/>
            <person name="Zhao Y."/>
            <person name="Jones M."/>
            <person name="Mungall A.J."/>
            <person name="Coope R."/>
            <person name="Pleasance S."/>
            <person name="Moore R.A."/>
            <person name="Holt R.A."/>
            <person name="Round J.M."/>
            <person name="Ohora S."/>
            <person name="Walle B.V."/>
            <person name="Veldhoen N."/>
            <person name="Helbing C.C."/>
            <person name="Birol I."/>
        </authorList>
    </citation>
    <scope>NUCLEOTIDE SEQUENCE [LARGE SCALE GENOMIC DNA]</scope>
</reference>
<dbReference type="Proteomes" id="UP000228934">
    <property type="component" value="Unassembled WGS sequence"/>
</dbReference>
<evidence type="ECO:0000313" key="2">
    <source>
        <dbReference type="Proteomes" id="UP000228934"/>
    </source>
</evidence>